<evidence type="ECO:0000256" key="11">
    <source>
        <dbReference type="ARBA" id="ARBA00023237"/>
    </source>
</evidence>
<evidence type="ECO:0000256" key="3">
    <source>
        <dbReference type="ARBA" id="ARBA00022452"/>
    </source>
</evidence>
<evidence type="ECO:0000259" key="17">
    <source>
        <dbReference type="Pfam" id="PF07715"/>
    </source>
</evidence>
<sequence>MKRRNTLFRNSLHLALLGPVMALGAPGMAIADNATIDTQQDENIPAGEPGDPIELDPIVAIGRMPASTVVFGREADTPSNRRVQDVLKGMPNILDNAGANGLPTIRGIDGAAVAELNQNMGTGNRPRVNTLVDGVARPFKGGTSVSASSLGFWDVETVEIGRGPQTTTTGRSSLTGAVNISTRDPVHEWEAAARTGWFNERGTYEGALMFNVPMIKDQVALRFAAEYSDGEGYVDVIDHRLGDEINEDKYEHYRGKLLLTPDTLPDTELVLSIDETNARMANTPHMGEGEWDADELILIDGTTTGYPKAWLYEKEQRIYSAKLLQGLGEKTDLEVRVSYLDNFFELDPRLHPAFQYEITTETTSAEALLHFEERGFIDKGVLGVAYEREKDDVDNDVFNYDGAGKDNYWDLDGEKENFAIFGEIEAGVGGGWTAIVGGRFEWDERERYLDREWSTYARSKDGGKVSDEAFSPKLGIRYDGADKYVAGYSYSEGWRPGGIDLYHARDPIPKTTFGSERMKNHEIWVRANPLGRLSINGSAFYYIFEDMQFRIRGDDDLPEFWTGYAFQTDNLPEVKGYGMELDAQFHIDDAWTISGALGLLDTEVTDAGPNVPEYDGRELSQSPNLTGNLGLSWVSPLGFDAEISARHVGGFQQSHKVWDAVNARYYEKTDPYTLVDFKAGYETKFRGTELRIDAWVENLTDKRFKLPSYSPTGGTPGRPRTFGVAATVRF</sequence>
<feature type="chain" id="PRO_5019168502" evidence="15">
    <location>
        <begin position="32"/>
        <end position="730"/>
    </location>
</feature>
<gene>
    <name evidence="18" type="ORF">BECKFW1821C_GA0114237_105116</name>
</gene>
<evidence type="ECO:0000256" key="10">
    <source>
        <dbReference type="ARBA" id="ARBA00023136"/>
    </source>
</evidence>
<keyword evidence="8" id="KW-0406">Ion transport</keyword>
<reference evidence="18" key="1">
    <citation type="submission" date="2019-02" db="EMBL/GenBank/DDBJ databases">
        <authorList>
            <person name="Gruber-Vodicka R. H."/>
            <person name="Seah K. B. B."/>
        </authorList>
    </citation>
    <scope>NUCLEOTIDE SEQUENCE</scope>
    <source>
        <strain evidence="18">BECK_BZ131</strain>
    </source>
</reference>
<dbReference type="InterPro" id="IPR036942">
    <property type="entry name" value="Beta-barrel_TonB_sf"/>
</dbReference>
<evidence type="ECO:0000313" key="18">
    <source>
        <dbReference type="EMBL" id="VFJ73485.1"/>
    </source>
</evidence>
<keyword evidence="4" id="KW-0410">Iron transport</keyword>
<dbReference type="InterPro" id="IPR012910">
    <property type="entry name" value="Plug_dom"/>
</dbReference>
<organism evidence="18">
    <name type="scientific">Candidatus Kentrum sp. FW</name>
    <dbReference type="NCBI Taxonomy" id="2126338"/>
    <lineage>
        <taxon>Bacteria</taxon>
        <taxon>Pseudomonadati</taxon>
        <taxon>Pseudomonadota</taxon>
        <taxon>Gammaproteobacteria</taxon>
        <taxon>Candidatus Kentrum</taxon>
    </lineage>
</organism>
<keyword evidence="10 12" id="KW-0472">Membrane</keyword>
<evidence type="ECO:0000256" key="1">
    <source>
        <dbReference type="ARBA" id="ARBA00004571"/>
    </source>
</evidence>
<dbReference type="InterPro" id="IPR000531">
    <property type="entry name" value="Beta-barrel_TonB"/>
</dbReference>
<keyword evidence="3 12" id="KW-1134">Transmembrane beta strand</keyword>
<evidence type="ECO:0000256" key="5">
    <source>
        <dbReference type="ARBA" id="ARBA00022692"/>
    </source>
</evidence>
<dbReference type="Gene3D" id="2.40.170.20">
    <property type="entry name" value="TonB-dependent receptor, beta-barrel domain"/>
    <property type="match status" value="1"/>
</dbReference>
<dbReference type="PROSITE" id="PS01156">
    <property type="entry name" value="TONB_DEPENDENT_REC_2"/>
    <property type="match status" value="1"/>
</dbReference>
<keyword evidence="7" id="KW-0408">Iron</keyword>
<dbReference type="InterPro" id="IPR010917">
    <property type="entry name" value="TonB_rcpt_CS"/>
</dbReference>
<comment type="similarity">
    <text evidence="12 14">Belongs to the TonB-dependent receptor family.</text>
</comment>
<feature type="domain" description="TonB-dependent receptor plug" evidence="17">
    <location>
        <begin position="68"/>
        <end position="176"/>
    </location>
</feature>
<feature type="short sequence motif" description="TonB C-terminal box" evidence="13">
    <location>
        <begin position="713"/>
        <end position="730"/>
    </location>
</feature>
<proteinExistence type="inferred from homology"/>
<dbReference type="PANTHER" id="PTHR32552">
    <property type="entry name" value="FERRICHROME IRON RECEPTOR-RELATED"/>
    <property type="match status" value="1"/>
</dbReference>
<dbReference type="InterPro" id="IPR039426">
    <property type="entry name" value="TonB-dep_rcpt-like"/>
</dbReference>
<dbReference type="GO" id="GO:0009279">
    <property type="term" value="C:cell outer membrane"/>
    <property type="evidence" value="ECO:0007669"/>
    <property type="project" value="UniProtKB-SubCell"/>
</dbReference>
<comment type="subcellular location">
    <subcellularLocation>
        <location evidence="1 12">Cell outer membrane</location>
        <topology evidence="1 12">Multi-pass membrane protein</topology>
    </subcellularLocation>
</comment>
<evidence type="ECO:0000256" key="9">
    <source>
        <dbReference type="ARBA" id="ARBA00023077"/>
    </source>
</evidence>
<evidence type="ECO:0000256" key="7">
    <source>
        <dbReference type="ARBA" id="ARBA00023004"/>
    </source>
</evidence>
<evidence type="ECO:0000256" key="4">
    <source>
        <dbReference type="ARBA" id="ARBA00022496"/>
    </source>
</evidence>
<feature type="signal peptide" evidence="15">
    <location>
        <begin position="1"/>
        <end position="31"/>
    </location>
</feature>
<feature type="domain" description="TonB-dependent receptor-like beta-barrel" evidence="16">
    <location>
        <begin position="355"/>
        <end position="699"/>
    </location>
</feature>
<keyword evidence="5 12" id="KW-0812">Transmembrane</keyword>
<evidence type="ECO:0000256" key="8">
    <source>
        <dbReference type="ARBA" id="ARBA00023065"/>
    </source>
</evidence>
<evidence type="ECO:0000256" key="12">
    <source>
        <dbReference type="PROSITE-ProRule" id="PRU01360"/>
    </source>
</evidence>
<evidence type="ECO:0000256" key="13">
    <source>
        <dbReference type="PROSITE-ProRule" id="PRU10144"/>
    </source>
</evidence>
<accession>A0A450TWW6</accession>
<keyword evidence="6 15" id="KW-0732">Signal</keyword>
<keyword evidence="11 12" id="KW-0998">Cell outer membrane</keyword>
<evidence type="ECO:0000256" key="2">
    <source>
        <dbReference type="ARBA" id="ARBA00022448"/>
    </source>
</evidence>
<dbReference type="EMBL" id="CAADFE010000051">
    <property type="protein sequence ID" value="VFJ73485.1"/>
    <property type="molecule type" value="Genomic_DNA"/>
</dbReference>
<dbReference type="Pfam" id="PF07715">
    <property type="entry name" value="Plug"/>
    <property type="match status" value="1"/>
</dbReference>
<name>A0A450TWW6_9GAMM</name>
<dbReference type="PROSITE" id="PS52016">
    <property type="entry name" value="TONB_DEPENDENT_REC_3"/>
    <property type="match status" value="1"/>
</dbReference>
<dbReference type="GO" id="GO:0006826">
    <property type="term" value="P:iron ion transport"/>
    <property type="evidence" value="ECO:0007669"/>
    <property type="project" value="UniProtKB-KW"/>
</dbReference>
<keyword evidence="9 14" id="KW-0798">TonB box</keyword>
<dbReference type="AlphaFoldDB" id="A0A450TWW6"/>
<evidence type="ECO:0000256" key="6">
    <source>
        <dbReference type="ARBA" id="ARBA00022729"/>
    </source>
</evidence>
<evidence type="ECO:0000256" key="15">
    <source>
        <dbReference type="SAM" id="SignalP"/>
    </source>
</evidence>
<dbReference type="SUPFAM" id="SSF56935">
    <property type="entry name" value="Porins"/>
    <property type="match status" value="1"/>
</dbReference>
<evidence type="ECO:0000256" key="14">
    <source>
        <dbReference type="RuleBase" id="RU003357"/>
    </source>
</evidence>
<protein>
    <submittedName>
        <fullName evidence="18">Outer membrane receptor proteins, mostly Fe transport</fullName>
    </submittedName>
</protein>
<keyword evidence="18" id="KW-0675">Receptor</keyword>
<dbReference type="Pfam" id="PF00593">
    <property type="entry name" value="TonB_dep_Rec_b-barrel"/>
    <property type="match status" value="1"/>
</dbReference>
<keyword evidence="2 12" id="KW-0813">Transport</keyword>
<evidence type="ECO:0000259" key="16">
    <source>
        <dbReference type="Pfam" id="PF00593"/>
    </source>
</evidence>
<dbReference type="PANTHER" id="PTHR32552:SF81">
    <property type="entry name" value="TONB-DEPENDENT OUTER MEMBRANE RECEPTOR"/>
    <property type="match status" value="1"/>
</dbReference>